<evidence type="ECO:0000313" key="8">
    <source>
        <dbReference type="EMBL" id="MBG8553827.1"/>
    </source>
</evidence>
<dbReference type="Gene3D" id="3.40.1050.10">
    <property type="entry name" value="Carbonic anhydrase"/>
    <property type="match status" value="1"/>
</dbReference>
<reference evidence="8 9" key="1">
    <citation type="submission" date="2020-11" db="EMBL/GenBank/DDBJ databases">
        <title>Hymenobacter sp.</title>
        <authorList>
            <person name="Kim M.K."/>
        </authorList>
    </citation>
    <scope>NUCLEOTIDE SEQUENCE [LARGE SCALE GENOMIC DNA]</scope>
    <source>
        <strain evidence="8 9">BT594</strain>
    </source>
</reference>
<organism evidence="8 9">
    <name type="scientific">Hymenobacter guriensis</name>
    <dbReference type="NCBI Taxonomy" id="2793065"/>
    <lineage>
        <taxon>Bacteria</taxon>
        <taxon>Pseudomonadati</taxon>
        <taxon>Bacteroidota</taxon>
        <taxon>Cytophagia</taxon>
        <taxon>Cytophagales</taxon>
        <taxon>Hymenobacteraceae</taxon>
        <taxon>Hymenobacter</taxon>
    </lineage>
</organism>
<name>A0ABS0L137_9BACT</name>
<evidence type="ECO:0000256" key="7">
    <source>
        <dbReference type="ARBA" id="ARBA00048348"/>
    </source>
</evidence>
<dbReference type="RefSeq" id="WP_196954834.1">
    <property type="nucleotide sequence ID" value="NZ_JADWYK010000004.1"/>
</dbReference>
<keyword evidence="9" id="KW-1185">Reference proteome</keyword>
<comment type="caution">
    <text evidence="8">The sequence shown here is derived from an EMBL/GenBank/DDBJ whole genome shotgun (WGS) entry which is preliminary data.</text>
</comment>
<protein>
    <recommendedName>
        <fullName evidence="3">carbonic anhydrase</fullName>
        <ecNumber evidence="3">4.2.1.1</ecNumber>
    </recommendedName>
</protein>
<accession>A0ABS0L137</accession>
<comment type="catalytic activity">
    <reaction evidence="7">
        <text>hydrogencarbonate + H(+) = CO2 + H2O</text>
        <dbReference type="Rhea" id="RHEA:10748"/>
        <dbReference type="ChEBI" id="CHEBI:15377"/>
        <dbReference type="ChEBI" id="CHEBI:15378"/>
        <dbReference type="ChEBI" id="CHEBI:16526"/>
        <dbReference type="ChEBI" id="CHEBI:17544"/>
        <dbReference type="EC" id="4.2.1.1"/>
    </reaction>
</comment>
<comment type="similarity">
    <text evidence="2">Belongs to the beta-class carbonic anhydrase family.</text>
</comment>
<gene>
    <name evidence="8" type="ORF">I5L79_09730</name>
</gene>
<evidence type="ECO:0000256" key="1">
    <source>
        <dbReference type="ARBA" id="ARBA00001947"/>
    </source>
</evidence>
<dbReference type="PANTHER" id="PTHR11002">
    <property type="entry name" value="CARBONIC ANHYDRASE"/>
    <property type="match status" value="1"/>
</dbReference>
<keyword evidence="6" id="KW-0456">Lyase</keyword>
<keyword evidence="5" id="KW-0862">Zinc</keyword>
<evidence type="ECO:0000256" key="6">
    <source>
        <dbReference type="ARBA" id="ARBA00023239"/>
    </source>
</evidence>
<comment type="cofactor">
    <cofactor evidence="1">
        <name>Zn(2+)</name>
        <dbReference type="ChEBI" id="CHEBI:29105"/>
    </cofactor>
</comment>
<dbReference type="EMBL" id="JADWYK010000004">
    <property type="protein sequence ID" value="MBG8553827.1"/>
    <property type="molecule type" value="Genomic_DNA"/>
</dbReference>
<evidence type="ECO:0000256" key="4">
    <source>
        <dbReference type="ARBA" id="ARBA00022723"/>
    </source>
</evidence>
<evidence type="ECO:0000256" key="3">
    <source>
        <dbReference type="ARBA" id="ARBA00012925"/>
    </source>
</evidence>
<evidence type="ECO:0000313" key="9">
    <source>
        <dbReference type="Proteomes" id="UP000601099"/>
    </source>
</evidence>
<evidence type="ECO:0000256" key="5">
    <source>
        <dbReference type="ARBA" id="ARBA00022833"/>
    </source>
</evidence>
<proteinExistence type="inferred from homology"/>
<dbReference type="InterPro" id="IPR001765">
    <property type="entry name" value="Carbonic_anhydrase"/>
</dbReference>
<dbReference type="Pfam" id="PF00484">
    <property type="entry name" value="Pro_CA"/>
    <property type="match status" value="1"/>
</dbReference>
<dbReference type="InterPro" id="IPR036874">
    <property type="entry name" value="Carbonic_anhydrase_sf"/>
</dbReference>
<evidence type="ECO:0000256" key="2">
    <source>
        <dbReference type="ARBA" id="ARBA00006217"/>
    </source>
</evidence>
<dbReference type="Proteomes" id="UP000601099">
    <property type="component" value="Unassembled WGS sequence"/>
</dbReference>
<dbReference type="PANTHER" id="PTHR11002:SF76">
    <property type="entry name" value="CARBONIC ANHYDRASE"/>
    <property type="match status" value="1"/>
</dbReference>
<dbReference type="EC" id="4.2.1.1" evidence="3"/>
<dbReference type="SUPFAM" id="SSF53056">
    <property type="entry name" value="beta-carbonic anhydrase, cab"/>
    <property type="match status" value="1"/>
</dbReference>
<keyword evidence="4" id="KW-0479">Metal-binding</keyword>
<sequence>MLTIFLPFLLLALPANLLLTSSLGLGLVGVLAGLGWQLRKKWRPARRPASATRLQPGLQQLRLGQHVSFLHKATMLTTLNKVPANTTVEIDGTLSAFIDPDVLSVIELFRERARPRNIRLLLLRRAADYARHLADQPRLSFREQEFTAFYPLFAQRNWVANKLQQLADYPPAVPAVPPRFLFVGFSEAPVAGVAGPGVEPRQVFGPRSAANVVVSTELSLPAVLRYAVEELQVEHIVLCGHYEGQPAAAPAASVEAAGRSWLTAVRESPAPTVTGEPETDQERHARLVRLHIIGQLYALRQSWAGRGDVPQLHGWVYDRTGGVLHDLGVDLRRDFSEYEMQLRYQLTPEGLRPLPGELQQEPFLYAVQTDTRSGPVLAIPPLDSHGPLGVP</sequence>
<dbReference type="SMART" id="SM00947">
    <property type="entry name" value="Pro_CA"/>
    <property type="match status" value="1"/>
</dbReference>